<evidence type="ECO:0000313" key="3">
    <source>
        <dbReference type="Proteomes" id="UP000229342"/>
    </source>
</evidence>
<evidence type="ECO:0008006" key="4">
    <source>
        <dbReference type="Google" id="ProtNLM"/>
    </source>
</evidence>
<reference evidence="2 3" key="1">
    <citation type="submission" date="2017-09" db="EMBL/GenBank/DDBJ databases">
        <title>Depth-based differentiation of microbial function through sediment-hosted aquifers and enrichment of novel symbionts in the deep terrestrial subsurface.</title>
        <authorList>
            <person name="Probst A.J."/>
            <person name="Ladd B."/>
            <person name="Jarett J.K."/>
            <person name="Geller-Mcgrath D.E."/>
            <person name="Sieber C.M."/>
            <person name="Emerson J.B."/>
            <person name="Anantharaman K."/>
            <person name="Thomas B.C."/>
            <person name="Malmstrom R."/>
            <person name="Stieglmeier M."/>
            <person name="Klingl A."/>
            <person name="Woyke T."/>
            <person name="Ryan C.M."/>
            <person name="Banfield J.F."/>
        </authorList>
    </citation>
    <scope>NUCLEOTIDE SEQUENCE [LARGE SCALE GENOMIC DNA]</scope>
    <source>
        <strain evidence="2">CG11_big_fil_rev_8_21_14_0_20_46_11</strain>
    </source>
</reference>
<dbReference type="AlphaFoldDB" id="A0A2H0KCX7"/>
<sequence length="83" mass="9096">MNRLLGIFETSIGIGLLVNRVRPLVHGLLVAHLLGTFLTFITGLSIVFKPHFPILSLDGEFVIKNSILAVAGLITLLHEPIKR</sequence>
<accession>A0A2H0KCX7</accession>
<comment type="caution">
    <text evidence="2">The sequence shown here is derived from an EMBL/GenBank/DDBJ whole genome shotgun (WGS) entry which is preliminary data.</text>
</comment>
<feature type="transmembrane region" description="Helical" evidence="1">
    <location>
        <begin position="61"/>
        <end position="78"/>
    </location>
</feature>
<name>A0A2H0KCX7_9BACT</name>
<keyword evidence="1" id="KW-0812">Transmembrane</keyword>
<dbReference type="Proteomes" id="UP000229342">
    <property type="component" value="Unassembled WGS sequence"/>
</dbReference>
<dbReference type="EMBL" id="PCVG01000068">
    <property type="protein sequence ID" value="PIQ68244.1"/>
    <property type="molecule type" value="Genomic_DNA"/>
</dbReference>
<keyword evidence="1" id="KW-0472">Membrane</keyword>
<feature type="transmembrane region" description="Helical" evidence="1">
    <location>
        <begin position="28"/>
        <end position="49"/>
    </location>
</feature>
<evidence type="ECO:0000313" key="2">
    <source>
        <dbReference type="EMBL" id="PIQ68244.1"/>
    </source>
</evidence>
<protein>
    <recommendedName>
        <fullName evidence="4">DUF417 domain-containing protein</fullName>
    </recommendedName>
</protein>
<evidence type="ECO:0000256" key="1">
    <source>
        <dbReference type="SAM" id="Phobius"/>
    </source>
</evidence>
<gene>
    <name evidence="2" type="ORF">COV91_05170</name>
</gene>
<proteinExistence type="predicted"/>
<organism evidence="2 3">
    <name type="scientific">Candidatus Taylorbacteria bacterium CG11_big_fil_rev_8_21_14_0_20_46_11</name>
    <dbReference type="NCBI Taxonomy" id="1975025"/>
    <lineage>
        <taxon>Bacteria</taxon>
        <taxon>Candidatus Tayloriibacteriota</taxon>
    </lineage>
</organism>
<keyword evidence="1" id="KW-1133">Transmembrane helix</keyword>